<keyword evidence="2" id="KW-0342">GTP-binding</keyword>
<gene>
    <name evidence="6" type="primary">GNL3L</name>
</gene>
<dbReference type="InterPro" id="IPR027417">
    <property type="entry name" value="P-loop_NTPase"/>
</dbReference>
<dbReference type="RefSeq" id="XP_057394124.1">
    <property type="nucleotide sequence ID" value="XM_057538141.1"/>
</dbReference>
<dbReference type="Gene3D" id="1.10.1580.10">
    <property type="match status" value="1"/>
</dbReference>
<evidence type="ECO:0000313" key="6">
    <source>
        <dbReference type="RefSeq" id="XP_057394124.1"/>
    </source>
</evidence>
<organism evidence="5 6">
    <name type="scientific">Balaenoptera acutorostrata</name>
    <name type="common">Common minke whale</name>
    <name type="synonym">Balaena rostrata</name>
    <dbReference type="NCBI Taxonomy" id="9767"/>
    <lineage>
        <taxon>Eukaryota</taxon>
        <taxon>Metazoa</taxon>
        <taxon>Chordata</taxon>
        <taxon>Craniata</taxon>
        <taxon>Vertebrata</taxon>
        <taxon>Euteleostomi</taxon>
        <taxon>Mammalia</taxon>
        <taxon>Eutheria</taxon>
        <taxon>Laurasiatheria</taxon>
        <taxon>Artiodactyla</taxon>
        <taxon>Whippomorpha</taxon>
        <taxon>Cetacea</taxon>
        <taxon>Mysticeti</taxon>
        <taxon>Balaenopteridae</taxon>
        <taxon>Balaenoptera</taxon>
    </lineage>
</organism>
<dbReference type="PANTHER" id="PTHR11089:SF33">
    <property type="entry name" value="GUANINE NUCLEOTIDE-BINDING PROTEIN-LIKE 3-LIKE PROTEIN"/>
    <property type="match status" value="1"/>
</dbReference>
<name>A0ABM3SWB2_BALAC</name>
<keyword evidence="5" id="KW-1185">Reference proteome</keyword>
<dbReference type="PRINTS" id="PR00326">
    <property type="entry name" value="GTP1OBG"/>
</dbReference>
<dbReference type="InterPro" id="IPR030378">
    <property type="entry name" value="G_CP_dom"/>
</dbReference>
<proteinExistence type="predicted"/>
<evidence type="ECO:0000259" key="4">
    <source>
        <dbReference type="PROSITE" id="PS51721"/>
    </source>
</evidence>
<protein>
    <submittedName>
        <fullName evidence="6">Guanine nucleotide-binding protein-like 3-like protein isoform X3</fullName>
    </submittedName>
</protein>
<evidence type="ECO:0000256" key="2">
    <source>
        <dbReference type="ARBA" id="ARBA00023134"/>
    </source>
</evidence>
<evidence type="ECO:0000256" key="1">
    <source>
        <dbReference type="ARBA" id="ARBA00022741"/>
    </source>
</evidence>
<dbReference type="Proteomes" id="UP001652580">
    <property type="component" value="Chromosome X"/>
</dbReference>
<dbReference type="GeneID" id="103018039"/>
<evidence type="ECO:0000256" key="3">
    <source>
        <dbReference type="SAM" id="MobiDB-lite"/>
    </source>
</evidence>
<accession>A0ABM3SWB2</accession>
<dbReference type="PROSITE" id="PS51721">
    <property type="entry name" value="G_CP"/>
    <property type="match status" value="1"/>
</dbReference>
<dbReference type="CDD" id="cd04178">
    <property type="entry name" value="Nucleostemin_like"/>
    <property type="match status" value="1"/>
</dbReference>
<evidence type="ECO:0000313" key="5">
    <source>
        <dbReference type="Proteomes" id="UP001652580"/>
    </source>
</evidence>
<feature type="compositionally biased region" description="Basic and acidic residues" evidence="3">
    <location>
        <begin position="49"/>
        <end position="79"/>
    </location>
</feature>
<feature type="region of interest" description="Disordered" evidence="3">
    <location>
        <begin position="1"/>
        <end position="81"/>
    </location>
</feature>
<feature type="compositionally biased region" description="Low complexity" evidence="3">
    <location>
        <begin position="560"/>
        <end position="573"/>
    </location>
</feature>
<reference evidence="6" key="1">
    <citation type="submission" date="2025-08" db="UniProtKB">
        <authorList>
            <consortium name="RefSeq"/>
        </authorList>
    </citation>
    <scope>IDENTIFICATION</scope>
</reference>
<dbReference type="SUPFAM" id="SSF52540">
    <property type="entry name" value="P-loop containing nucleoside triphosphate hydrolases"/>
    <property type="match status" value="1"/>
</dbReference>
<keyword evidence="1" id="KW-0547">Nucleotide-binding</keyword>
<dbReference type="InterPro" id="IPR006073">
    <property type="entry name" value="GTP-bd"/>
</dbReference>
<dbReference type="InterPro" id="IPR023179">
    <property type="entry name" value="GTP-bd_ortho_bundle_sf"/>
</dbReference>
<dbReference type="Pfam" id="PF01926">
    <property type="entry name" value="MMR_HSR1"/>
    <property type="match status" value="1"/>
</dbReference>
<dbReference type="PANTHER" id="PTHR11089">
    <property type="entry name" value="GTP-BINDING PROTEIN-RELATED"/>
    <property type="match status" value="1"/>
</dbReference>
<feature type="region of interest" description="Disordered" evidence="3">
    <location>
        <begin position="542"/>
        <end position="582"/>
    </location>
</feature>
<dbReference type="Gene3D" id="3.40.50.300">
    <property type="entry name" value="P-loop containing nucleotide triphosphate hydrolases"/>
    <property type="match status" value="1"/>
</dbReference>
<feature type="compositionally biased region" description="Basic residues" evidence="3">
    <location>
        <begin position="1"/>
        <end position="22"/>
    </location>
</feature>
<sequence>MMKLRHKNKKPGKSSKGRKKISWFHTQPAKQNGKKAATKVASAPQFVHSNDHASREAELKKKRVEDMREKQQAAREQERHRRRTIESYCQDVLRRQKEFERKEDVLEELNMFPQLDDEATRKAYYKEFRKVVEYSDVILEVLDARDPLGCRCFQMEETVLQAEGNKKLVLILNKIDLVPKEVVEKWLEYLRNELPVVAFKASTQHQVKNLNRCSVPVDQASESLLKSKACFGAENLMRVLGNYCRLGEVRTHIRVGVVGLPNVGKSSLINSLKRSRACSVGAVPGVTKFMQEVYLDKFIRLLDAPGIVPGPNSEVGTILCNCIRVQKLADPVTPVETILQRCNLEEISSYYGVSGFQTTEHFLTAVAHRLGKKKKGGIYSQEQAAKAVLADWVSGKISFYTLPPSTHTLPAHLSAEIVKEMTEVFDIEDTEQANEDTMECLATGESDELLGDMDPLEMEIKWLHSPMVKIADAMENKTTVYKIGDLTGYCTNPNRHQMGWAKRNVDLHPRNNSSVDVCPVDRRPMLQRIMETDPLQQGQALASALKNKKKLQKRTDKLASKLSDSMMSALDLSGNADDSAGD</sequence>
<dbReference type="InterPro" id="IPR050755">
    <property type="entry name" value="TRAFAC_YlqF/YawG_RiboMat"/>
</dbReference>
<feature type="domain" description="CP-type G" evidence="4">
    <location>
        <begin position="125"/>
        <end position="310"/>
    </location>
</feature>